<dbReference type="GO" id="GO:0046294">
    <property type="term" value="P:formaldehyde catabolic process"/>
    <property type="evidence" value="ECO:0007669"/>
    <property type="project" value="UniProtKB-UniRule"/>
</dbReference>
<keyword evidence="3" id="KW-0963">Cytoplasm</keyword>
<gene>
    <name evidence="3" type="primary">ffsA</name>
    <name evidence="6" type="ORF">SAMN06265784_11443</name>
</gene>
<dbReference type="Pfam" id="PF02741">
    <property type="entry name" value="FTR_C"/>
    <property type="match status" value="1"/>
</dbReference>
<dbReference type="Proteomes" id="UP000193228">
    <property type="component" value="Unassembled WGS sequence"/>
</dbReference>
<dbReference type="GO" id="GO:0006730">
    <property type="term" value="P:one-carbon metabolic process"/>
    <property type="evidence" value="ECO:0007669"/>
    <property type="project" value="UniProtKB-UniRule"/>
</dbReference>
<dbReference type="NCBIfam" id="NF002554">
    <property type="entry name" value="PRK02114.1"/>
    <property type="match status" value="1"/>
</dbReference>
<comment type="subcellular location">
    <subcellularLocation>
        <location evidence="3">Cytoplasm</location>
    </subcellularLocation>
</comment>
<comment type="similarity">
    <text evidence="1 3">Belongs to the FTR family.</text>
</comment>
<accession>A0A1X7M319</accession>
<keyword evidence="3" id="KW-0554">One-carbon metabolism</keyword>
<dbReference type="Pfam" id="PF01913">
    <property type="entry name" value="FTR"/>
    <property type="match status" value="1"/>
</dbReference>
<dbReference type="EC" id="2.3.1.101" evidence="3"/>
<dbReference type="NCBIfam" id="TIGR03119">
    <property type="entry name" value="one_C_fhcD"/>
    <property type="match status" value="1"/>
</dbReference>
<dbReference type="GO" id="GO:0030270">
    <property type="term" value="F:formylmethanofuran-tetrahydromethanopterin N-formyltransferase activity"/>
    <property type="evidence" value="ECO:0007669"/>
    <property type="project" value="UniProtKB-UniRule"/>
</dbReference>
<keyword evidence="2 3" id="KW-0808">Transferase</keyword>
<dbReference type="RefSeq" id="WP_085489095.1">
    <property type="nucleotide sequence ID" value="NZ_FXAT01000014.1"/>
</dbReference>
<sequence>MNAPATLEINGTVIDATFAEAFPMKATRLVITAHTLTWAMHAANSLTGFATSVIGCGCEAGVERTLAPGETPDGRPGVAVLLFAVSSKELAKQIGRRVGQCVLTCPSTAVFGGIDPATSRAPLSDLAPLGSGLRFFGDGWQISKMIGNTRYWRVPVMDGEFVCEDTAATVKAVGGGNLLLLARDQDAALAAAEAAVAAMRRLPNVIMPFPGGIVRSGSKVGSRYAGASASTNDAFCPSLIGLSARSELSAEVGCVLEIVIDGLTDADVGAAMTAGIAAAAGLGRAAGMLRISAGNYGGKLGPYHFHLHALAAGVEGGRV</sequence>
<dbReference type="GO" id="GO:0005737">
    <property type="term" value="C:cytoplasm"/>
    <property type="evidence" value="ECO:0007669"/>
    <property type="project" value="UniProtKB-SubCell"/>
</dbReference>
<dbReference type="UniPathway" id="UPA00562">
    <property type="reaction ID" value="UER00704"/>
</dbReference>
<comment type="pathway">
    <text evidence="3">One-carbon metabolism; formaldehyde degradation; formate from formaldehyde (H(4)MPT route): step 4/5.</text>
</comment>
<proteinExistence type="inferred from homology"/>
<dbReference type="PIRSF" id="PIRSF006414">
    <property type="entry name" value="Ftr_formyl_trnsf"/>
    <property type="match status" value="1"/>
</dbReference>
<dbReference type="OrthoDB" id="8841169at2"/>
<evidence type="ECO:0000259" key="4">
    <source>
        <dbReference type="Pfam" id="PF01913"/>
    </source>
</evidence>
<dbReference type="GO" id="GO:0016787">
    <property type="term" value="F:hydrolase activity"/>
    <property type="evidence" value="ECO:0007669"/>
    <property type="project" value="UniProtKB-KW"/>
</dbReference>
<feature type="domain" description="Formylmethanofuran: tetrahydromethanopterin formyltransferase Ftr C-terminal" evidence="5">
    <location>
        <begin position="159"/>
        <end position="310"/>
    </location>
</feature>
<protein>
    <recommendedName>
        <fullName evidence="3">Formylmethanofuran--tetrahydromethanopterin formyltransferase</fullName>
        <shortName evidence="3">Ftr</shortName>
        <ecNumber evidence="3">2.3.1.101</ecNumber>
    </recommendedName>
    <alternativeName>
        <fullName evidence="3">H4MPT formyltransferase</fullName>
    </alternativeName>
</protein>
<dbReference type="InterPro" id="IPR014053">
    <property type="entry name" value="ForMFR_H4MPT_ForTrfase"/>
</dbReference>
<evidence type="ECO:0000313" key="6">
    <source>
        <dbReference type="EMBL" id="SMG59789.1"/>
    </source>
</evidence>
<dbReference type="AlphaFoldDB" id="A0A1X7M319"/>
<dbReference type="EMBL" id="FXAT01000014">
    <property type="protein sequence ID" value="SMG59789.1"/>
    <property type="molecule type" value="Genomic_DNA"/>
</dbReference>
<evidence type="ECO:0000256" key="1">
    <source>
        <dbReference type="ARBA" id="ARBA00006770"/>
    </source>
</evidence>
<comment type="subunit">
    <text evidence="3">Homotetramer.</text>
</comment>
<evidence type="ECO:0000256" key="2">
    <source>
        <dbReference type="ARBA" id="ARBA00022679"/>
    </source>
</evidence>
<reference evidence="7" key="1">
    <citation type="submission" date="2017-04" db="EMBL/GenBank/DDBJ databases">
        <authorList>
            <person name="Varghese N."/>
            <person name="Submissions S."/>
        </authorList>
    </citation>
    <scope>NUCLEOTIDE SEQUENCE [LARGE SCALE GENOMIC DNA]</scope>
    <source>
        <strain evidence="7">LMG 29540</strain>
    </source>
</reference>
<dbReference type="InterPro" id="IPR002770">
    <property type="entry name" value="ForMFR_H4MPT_ForTrfase_C"/>
</dbReference>
<dbReference type="InterPro" id="IPR022667">
    <property type="entry name" value="ForMFR_H4MPT_ForTrfase_N"/>
</dbReference>
<dbReference type="InterPro" id="IPR023447">
    <property type="entry name" value="ForMFR_H4MPT_ForTrfase_fd-like"/>
</dbReference>
<name>A0A1X7M319_9BURK</name>
<keyword evidence="6" id="KW-0378">Hydrolase</keyword>
<evidence type="ECO:0000259" key="5">
    <source>
        <dbReference type="Pfam" id="PF02741"/>
    </source>
</evidence>
<comment type="catalytic activity">
    <reaction evidence="3">
        <text>N-formylmethanofuran + 5,6,7,8-tetrahydromethanopterin + H(+) = N(5)-formyl-5,6,7,8-tetrahydromethanopterin + methanofuran</text>
        <dbReference type="Rhea" id="RHEA:18061"/>
        <dbReference type="ChEBI" id="CHEBI:15378"/>
        <dbReference type="ChEBI" id="CHEBI:57727"/>
        <dbReference type="ChEBI" id="CHEBI:58018"/>
        <dbReference type="ChEBI" id="CHEBI:58103"/>
        <dbReference type="ChEBI" id="CHEBI:58151"/>
        <dbReference type="EC" id="2.3.1.101"/>
    </reaction>
</comment>
<keyword evidence="7" id="KW-1185">Reference proteome</keyword>
<dbReference type="Gene3D" id="3.30.70.520">
    <property type="match status" value="2"/>
</dbReference>
<evidence type="ECO:0000313" key="7">
    <source>
        <dbReference type="Proteomes" id="UP000193228"/>
    </source>
</evidence>
<keyword evidence="3" id="KW-0012">Acyltransferase</keyword>
<dbReference type="STRING" id="1515439.SAMN06265784_11443"/>
<feature type="domain" description="Formylmethanofuran: tetrahydromethanopterin formyltransferase Ftr N-terminal" evidence="4">
    <location>
        <begin position="7"/>
        <end position="156"/>
    </location>
</feature>
<dbReference type="HAMAP" id="MF_00579">
    <property type="entry name" value="FTR"/>
    <property type="match status" value="1"/>
</dbReference>
<evidence type="ECO:0000256" key="3">
    <source>
        <dbReference type="HAMAP-Rule" id="MF_00579"/>
    </source>
</evidence>
<organism evidence="6 7">
    <name type="scientific">Paraburkholderia susongensis</name>
    <dbReference type="NCBI Taxonomy" id="1515439"/>
    <lineage>
        <taxon>Bacteria</taxon>
        <taxon>Pseudomonadati</taxon>
        <taxon>Pseudomonadota</taxon>
        <taxon>Betaproteobacteria</taxon>
        <taxon>Burkholderiales</taxon>
        <taxon>Burkholderiaceae</taxon>
        <taxon>Paraburkholderia</taxon>
    </lineage>
</organism>
<comment type="function">
    <text evidence="3">Catalyzes the transfer of a formyl group from 5-formyl tetrahydromethanopterin (5-formyl-H(4)MPT) to methanofuran (MFR) to produce formylmethanofuran (formyl-MFR) and tetrahydromethanopterin (H(4)MPT).</text>
</comment>
<dbReference type="SUPFAM" id="SSF55112">
    <property type="entry name" value="Formylmethanofuran:tetrahydromethanopterin formyltransferase"/>
    <property type="match status" value="2"/>
</dbReference>